<dbReference type="InterPro" id="IPR011032">
    <property type="entry name" value="GroES-like_sf"/>
</dbReference>
<name>A0A1H7XU46_9LACT</name>
<evidence type="ECO:0000256" key="5">
    <source>
        <dbReference type="ARBA" id="ARBA00022884"/>
    </source>
</evidence>
<evidence type="ECO:0000256" key="4">
    <source>
        <dbReference type="ARBA" id="ARBA00022857"/>
    </source>
</evidence>
<dbReference type="InterPro" id="IPR020843">
    <property type="entry name" value="ER"/>
</dbReference>
<evidence type="ECO:0000313" key="8">
    <source>
        <dbReference type="EMBL" id="SEM36678.1"/>
    </source>
</evidence>
<reference evidence="8 9" key="1">
    <citation type="submission" date="2016-10" db="EMBL/GenBank/DDBJ databases">
        <authorList>
            <person name="de Groot N.N."/>
        </authorList>
    </citation>
    <scope>NUCLEOTIDE SEQUENCE [LARGE SCALE GENOMIC DNA]</scope>
    <source>
        <strain evidence="8 9">DSM 19182</strain>
    </source>
</reference>
<evidence type="ECO:0000313" key="7">
    <source>
        <dbReference type="EMBL" id="GEK89908.1"/>
    </source>
</evidence>
<keyword evidence="4" id="KW-0521">NADP</keyword>
<dbReference type="PANTHER" id="PTHR44154">
    <property type="entry name" value="QUINONE OXIDOREDUCTASE"/>
    <property type="match status" value="1"/>
</dbReference>
<dbReference type="SUPFAM" id="SSF50129">
    <property type="entry name" value="GroES-like"/>
    <property type="match status" value="1"/>
</dbReference>
<dbReference type="InterPro" id="IPR002364">
    <property type="entry name" value="Quin_OxRdtase/zeta-crystal_CS"/>
</dbReference>
<evidence type="ECO:0000256" key="3">
    <source>
        <dbReference type="ARBA" id="ARBA00022490"/>
    </source>
</evidence>
<comment type="subcellular location">
    <subcellularLocation>
        <location evidence="1">Cytoplasm</location>
    </subcellularLocation>
</comment>
<dbReference type="Pfam" id="PF13602">
    <property type="entry name" value="ADH_zinc_N_2"/>
    <property type="match status" value="1"/>
</dbReference>
<evidence type="ECO:0000313" key="10">
    <source>
        <dbReference type="Proteomes" id="UP000321425"/>
    </source>
</evidence>
<dbReference type="Gene3D" id="3.40.50.720">
    <property type="entry name" value="NAD(P)-binding Rossmann-like Domain"/>
    <property type="match status" value="1"/>
</dbReference>
<dbReference type="AlphaFoldDB" id="A0A1H7XU46"/>
<organism evidence="8 9">
    <name type="scientific">Alkalibacterium putridalgicola</name>
    <dbReference type="NCBI Taxonomy" id="426703"/>
    <lineage>
        <taxon>Bacteria</taxon>
        <taxon>Bacillati</taxon>
        <taxon>Bacillota</taxon>
        <taxon>Bacilli</taxon>
        <taxon>Lactobacillales</taxon>
        <taxon>Carnobacteriaceae</taxon>
        <taxon>Alkalibacterium</taxon>
    </lineage>
</organism>
<dbReference type="EMBL" id="FOBL01000062">
    <property type="protein sequence ID" value="SEM36678.1"/>
    <property type="molecule type" value="Genomic_DNA"/>
</dbReference>
<dbReference type="Pfam" id="PF08240">
    <property type="entry name" value="ADH_N"/>
    <property type="match status" value="1"/>
</dbReference>
<evidence type="ECO:0000259" key="6">
    <source>
        <dbReference type="SMART" id="SM00829"/>
    </source>
</evidence>
<accession>A0A1H7XU46</accession>
<dbReference type="GO" id="GO:0005737">
    <property type="term" value="C:cytoplasm"/>
    <property type="evidence" value="ECO:0007669"/>
    <property type="project" value="UniProtKB-SubCell"/>
</dbReference>
<keyword evidence="5" id="KW-0694">RNA-binding</keyword>
<gene>
    <name evidence="7" type="ORF">APU01nite_19470</name>
    <name evidence="8" type="ORF">SAMN04488100_1623</name>
</gene>
<dbReference type="Proteomes" id="UP000198548">
    <property type="component" value="Unassembled WGS sequence"/>
</dbReference>
<comment type="subunit">
    <text evidence="2">Homotetramer.</text>
</comment>
<evidence type="ECO:0000256" key="1">
    <source>
        <dbReference type="ARBA" id="ARBA00004496"/>
    </source>
</evidence>
<dbReference type="SUPFAM" id="SSF51735">
    <property type="entry name" value="NAD(P)-binding Rossmann-fold domains"/>
    <property type="match status" value="1"/>
</dbReference>
<keyword evidence="10" id="KW-1185">Reference proteome</keyword>
<dbReference type="Gene3D" id="3.90.180.10">
    <property type="entry name" value="Medium-chain alcohol dehydrogenases, catalytic domain"/>
    <property type="match status" value="1"/>
</dbReference>
<feature type="domain" description="Enoyl reductase (ER)" evidence="6">
    <location>
        <begin position="10"/>
        <end position="299"/>
    </location>
</feature>
<dbReference type="EMBL" id="BJUX01000026">
    <property type="protein sequence ID" value="GEK89908.1"/>
    <property type="molecule type" value="Genomic_DNA"/>
</dbReference>
<keyword evidence="3" id="KW-0963">Cytoplasm</keyword>
<dbReference type="InterPro" id="IPR013154">
    <property type="entry name" value="ADH-like_N"/>
</dbReference>
<reference evidence="7 10" key="2">
    <citation type="submission" date="2019-07" db="EMBL/GenBank/DDBJ databases">
        <title>Whole genome shotgun sequence of Alkalibacterium putridalgicola NBRC 103243.</title>
        <authorList>
            <person name="Hosoyama A."/>
            <person name="Uohara A."/>
            <person name="Ohji S."/>
            <person name="Ichikawa N."/>
        </authorList>
    </citation>
    <scope>NUCLEOTIDE SEQUENCE [LARGE SCALE GENOMIC DNA]</scope>
    <source>
        <strain evidence="7 10">NBRC 103243</strain>
    </source>
</reference>
<dbReference type="InterPro" id="IPR036291">
    <property type="entry name" value="NAD(P)-bd_dom_sf"/>
</dbReference>
<dbReference type="GO" id="GO:0008270">
    <property type="term" value="F:zinc ion binding"/>
    <property type="evidence" value="ECO:0007669"/>
    <property type="project" value="InterPro"/>
</dbReference>
<dbReference type="Proteomes" id="UP000321425">
    <property type="component" value="Unassembled WGS sequence"/>
</dbReference>
<dbReference type="GO" id="GO:0016491">
    <property type="term" value="F:oxidoreductase activity"/>
    <property type="evidence" value="ECO:0007669"/>
    <property type="project" value="InterPro"/>
</dbReference>
<dbReference type="InterPro" id="IPR051603">
    <property type="entry name" value="Zinc-ADH_QOR/CCCR"/>
</dbReference>
<evidence type="ECO:0000256" key="2">
    <source>
        <dbReference type="ARBA" id="ARBA00011881"/>
    </source>
</evidence>
<evidence type="ECO:0000313" key="9">
    <source>
        <dbReference type="Proteomes" id="UP000198548"/>
    </source>
</evidence>
<sequence length="303" mass="32596">MKAIVIESFGGVNELKMKEIDKPELKPDRLLVEVCATSVNPVDTKRRSGSFGGSLPMIVGNDVAGKVLEVGKEVTGFEVGDRVMANGSRTYAEIVSVRPDRTVKLDASVSFEAAAALPLTGQTAYEALVRRGNIKSGEKVLIHAGSGGVGSLAVQIAKIKGAWVAATASGSNQELLKSLGADRPVNYEEENFDEVLEDIDFVLDTLGGDVLEKSLLLIENKGRLLSIAGDPSEYVNTDDVDADFFSMSPTQEALSQLHEWLVEGKLNPVVSEVFPFTEKSVREAHKKSETGHVQGKLIIKLKD</sequence>
<protein>
    <submittedName>
        <fullName evidence="8">NADPH:quinone reductase</fullName>
    </submittedName>
</protein>
<dbReference type="STRING" id="426703.SAMN04488100_1623"/>
<dbReference type="PROSITE" id="PS01162">
    <property type="entry name" value="QOR_ZETA_CRYSTAL"/>
    <property type="match status" value="1"/>
</dbReference>
<dbReference type="RefSeq" id="WP_091490309.1">
    <property type="nucleotide sequence ID" value="NZ_BJUX01000026.1"/>
</dbReference>
<dbReference type="CDD" id="cd05289">
    <property type="entry name" value="MDR_like_2"/>
    <property type="match status" value="1"/>
</dbReference>
<dbReference type="SMART" id="SM00829">
    <property type="entry name" value="PKS_ER"/>
    <property type="match status" value="1"/>
</dbReference>
<dbReference type="OrthoDB" id="9792162at2"/>
<dbReference type="GO" id="GO:0003723">
    <property type="term" value="F:RNA binding"/>
    <property type="evidence" value="ECO:0007669"/>
    <property type="project" value="UniProtKB-KW"/>
</dbReference>
<proteinExistence type="predicted"/>
<dbReference type="PANTHER" id="PTHR44154:SF1">
    <property type="entry name" value="QUINONE OXIDOREDUCTASE"/>
    <property type="match status" value="1"/>
</dbReference>